<accession>A0A7R9QUQ5</accession>
<protein>
    <recommendedName>
        <fullName evidence="3">Protein SCAI</fullName>
    </recommendedName>
</protein>
<feature type="non-terminal residue" evidence="1">
    <location>
        <position position="1"/>
    </location>
</feature>
<dbReference type="InterPro" id="IPR022709">
    <property type="entry name" value="SCAI"/>
</dbReference>
<dbReference type="Proteomes" id="UP000728032">
    <property type="component" value="Unassembled WGS sequence"/>
</dbReference>
<dbReference type="EMBL" id="CAJPVJ010013184">
    <property type="protein sequence ID" value="CAG2174722.1"/>
    <property type="molecule type" value="Genomic_DNA"/>
</dbReference>
<feature type="non-terminal residue" evidence="1">
    <location>
        <position position="300"/>
    </location>
</feature>
<proteinExistence type="predicted"/>
<keyword evidence="2" id="KW-1185">Reference proteome</keyword>
<dbReference type="AlphaFoldDB" id="A0A7R9QUQ5"/>
<name>A0A7R9QUQ5_9ACAR</name>
<dbReference type="PANTHER" id="PTHR21243">
    <property type="entry name" value="PROTEIN SCAI"/>
    <property type="match status" value="1"/>
</dbReference>
<organism evidence="1">
    <name type="scientific">Oppiella nova</name>
    <dbReference type="NCBI Taxonomy" id="334625"/>
    <lineage>
        <taxon>Eukaryota</taxon>
        <taxon>Metazoa</taxon>
        <taxon>Ecdysozoa</taxon>
        <taxon>Arthropoda</taxon>
        <taxon>Chelicerata</taxon>
        <taxon>Arachnida</taxon>
        <taxon>Acari</taxon>
        <taxon>Acariformes</taxon>
        <taxon>Sarcoptiformes</taxon>
        <taxon>Oribatida</taxon>
        <taxon>Brachypylina</taxon>
        <taxon>Oppioidea</taxon>
        <taxon>Oppiidae</taxon>
        <taxon>Oppiella</taxon>
    </lineage>
</organism>
<evidence type="ECO:0008006" key="3">
    <source>
        <dbReference type="Google" id="ProtNLM"/>
    </source>
</evidence>
<dbReference type="EMBL" id="OC928009">
    <property type="protein sequence ID" value="CAD7657536.1"/>
    <property type="molecule type" value="Genomic_DNA"/>
</dbReference>
<gene>
    <name evidence="1" type="ORF">ONB1V03_LOCUS14163</name>
</gene>
<dbReference type="GO" id="GO:0003714">
    <property type="term" value="F:transcription corepressor activity"/>
    <property type="evidence" value="ECO:0007669"/>
    <property type="project" value="InterPro"/>
</dbReference>
<evidence type="ECO:0000313" key="1">
    <source>
        <dbReference type="EMBL" id="CAD7657536.1"/>
    </source>
</evidence>
<evidence type="ECO:0000313" key="2">
    <source>
        <dbReference type="Proteomes" id="UP000728032"/>
    </source>
</evidence>
<dbReference type="GO" id="GO:0006351">
    <property type="term" value="P:DNA-templated transcription"/>
    <property type="evidence" value="ECO:0007669"/>
    <property type="project" value="InterPro"/>
</dbReference>
<sequence>RTSETNYLNEAYSFYSAIRARGYYSKAAKEERADLMVKKLRYFARFIVVCLLLKKMKLVRDLVRELAKQIDDYTVTYDPDDQLEWSLVLSEIKSFIEADNIVTVVDMDNIPLIISHRLSPMNTPPLEKVVTSHLTLQEILIVGNCSDQVKFSELTLDMFRMLQALEREPQEDIAQMYDISPAPTGRMPFGTENGDHRSGGGSGAGGVGIGGGVSSTGKRDNPHKYLLYKPTFSQFFVFLASGFKELPANGVLLLYLSADGCFVNNKHPDDVGYDYGGVITNTKSRDQSLADQNKRQMVSK</sequence>
<dbReference type="OrthoDB" id="525027at2759"/>
<reference evidence="1" key="1">
    <citation type="submission" date="2020-11" db="EMBL/GenBank/DDBJ databases">
        <authorList>
            <person name="Tran Van P."/>
        </authorList>
    </citation>
    <scope>NUCLEOTIDE SEQUENCE</scope>
</reference>
<dbReference type="Pfam" id="PF12070">
    <property type="entry name" value="SCAI"/>
    <property type="match status" value="1"/>
</dbReference>